<keyword evidence="2 9" id="KW-0808">Transferase</keyword>
<feature type="domain" description="CCA-adding enzyme C-terminal" evidence="12">
    <location>
        <begin position="295"/>
        <end position="435"/>
    </location>
</feature>
<dbReference type="PANTHER" id="PTHR46173">
    <property type="entry name" value="CCA TRNA NUCLEOTIDYLTRANSFERASE 1, MITOCHONDRIAL"/>
    <property type="match status" value="1"/>
</dbReference>
<dbReference type="Pfam" id="PF12627">
    <property type="entry name" value="PolyA_pol_RNAbd"/>
    <property type="match status" value="1"/>
</dbReference>
<sequence>MKIEIPQKAAQILQTLNEAGYEAYVVGGCVRDSILNREPGDWDITTSALPEQVKALFRRTVDTGIQHGTVTVMIEKEGFEVTTYRVDGEYHDGRHPEKVTFTRSLEEDLKRRDFTINAMAYHPEHGLVDLFGGMEDIDKKIIRCVGNPVERFTEDALRMLRAVRFSAQLGFEVEENTKAALSRMSGNLEHVSAERIQTELVKLLVSTHPDYLRTAWETGLTRKFLPEFDACMETEQNTPHHCYSVGEHILKSLTEIEADRLLRTTMLLHDIAKPVVKKTDENGRDHFKTHGSAGEKLAGKILRRLKFDNATIRSTCRLIRYHDLRPAPTPEDVRRCVNLIGEDLFPLYLKIQKADLLAQSTYKREEKLSRLNGVIKAYQEILERGECTSLKTLAVTGNDLIRAGHPAGPALGELLSRLLDAVLKDPSLNTKEKLLFLAAERSETE</sequence>
<dbReference type="InterPro" id="IPR050264">
    <property type="entry name" value="Bact_CCA-adding_enz_type3_sf"/>
</dbReference>
<evidence type="ECO:0000256" key="8">
    <source>
        <dbReference type="ARBA" id="ARBA00022884"/>
    </source>
</evidence>
<evidence type="ECO:0000313" key="14">
    <source>
        <dbReference type="Proteomes" id="UP001473063"/>
    </source>
</evidence>
<dbReference type="GO" id="GO:0004810">
    <property type="term" value="F:CCA tRNA nucleotidyltransferase activity"/>
    <property type="evidence" value="ECO:0007669"/>
    <property type="project" value="UniProtKB-EC"/>
</dbReference>
<keyword evidence="8 9" id="KW-0694">RNA-binding</keyword>
<reference evidence="13 14" key="1">
    <citation type="submission" date="2024-03" db="EMBL/GenBank/DDBJ databases">
        <title>Human intestinal bacterial collection.</title>
        <authorList>
            <person name="Pauvert C."/>
            <person name="Hitch T.C.A."/>
            <person name="Clavel T."/>
        </authorList>
    </citation>
    <scope>NUCLEOTIDE SEQUENCE [LARGE SCALE GENOMIC DNA]</scope>
    <source>
        <strain evidence="13 14">CLA-JM-H16</strain>
    </source>
</reference>
<dbReference type="InterPro" id="IPR043519">
    <property type="entry name" value="NT_sf"/>
</dbReference>
<dbReference type="PANTHER" id="PTHR46173:SF1">
    <property type="entry name" value="CCA TRNA NUCLEOTIDYLTRANSFERASE 1, MITOCHONDRIAL"/>
    <property type="match status" value="1"/>
</dbReference>
<dbReference type="InterPro" id="IPR006675">
    <property type="entry name" value="HDIG_dom"/>
</dbReference>
<evidence type="ECO:0000259" key="11">
    <source>
        <dbReference type="Pfam" id="PF12627"/>
    </source>
</evidence>
<keyword evidence="3" id="KW-0819">tRNA processing</keyword>
<dbReference type="Gene3D" id="3.30.460.10">
    <property type="entry name" value="Beta Polymerase, domain 2"/>
    <property type="match status" value="1"/>
</dbReference>
<protein>
    <submittedName>
        <fullName evidence="13">CCA tRNA nucleotidyltransferase</fullName>
        <ecNumber evidence="13">2.7.7.72</ecNumber>
    </submittedName>
</protein>
<evidence type="ECO:0000259" key="12">
    <source>
        <dbReference type="Pfam" id="PF13735"/>
    </source>
</evidence>
<keyword evidence="14" id="KW-1185">Reference proteome</keyword>
<comment type="cofactor">
    <cofactor evidence="1">
        <name>Mg(2+)</name>
        <dbReference type="ChEBI" id="CHEBI:18420"/>
    </cofactor>
</comment>
<evidence type="ECO:0000256" key="6">
    <source>
        <dbReference type="ARBA" id="ARBA00022741"/>
    </source>
</evidence>
<dbReference type="CDD" id="cd05398">
    <property type="entry name" value="NT_ClassII-CCAase"/>
    <property type="match status" value="1"/>
</dbReference>
<keyword evidence="4 13" id="KW-0548">Nucleotidyltransferase</keyword>
<dbReference type="CDD" id="cd00077">
    <property type="entry name" value="HDc"/>
    <property type="match status" value="1"/>
</dbReference>
<evidence type="ECO:0000256" key="5">
    <source>
        <dbReference type="ARBA" id="ARBA00022723"/>
    </source>
</evidence>
<dbReference type="SUPFAM" id="SSF81301">
    <property type="entry name" value="Nucleotidyltransferase"/>
    <property type="match status" value="1"/>
</dbReference>
<dbReference type="RefSeq" id="WP_349056991.1">
    <property type="nucleotide sequence ID" value="NZ_JBBMEJ010000012.1"/>
</dbReference>
<keyword evidence="7" id="KW-0460">Magnesium</keyword>
<evidence type="ECO:0000256" key="7">
    <source>
        <dbReference type="ARBA" id="ARBA00022842"/>
    </source>
</evidence>
<dbReference type="EC" id="2.7.7.72" evidence="13"/>
<dbReference type="Proteomes" id="UP001473063">
    <property type="component" value="Unassembled WGS sequence"/>
</dbReference>
<dbReference type="InterPro" id="IPR002646">
    <property type="entry name" value="PolA_pol_head_dom"/>
</dbReference>
<dbReference type="Pfam" id="PF01743">
    <property type="entry name" value="PolyA_pol"/>
    <property type="match status" value="1"/>
</dbReference>
<dbReference type="Gene3D" id="1.10.3090.10">
    <property type="entry name" value="cca-adding enzyme, domain 2"/>
    <property type="match status" value="1"/>
</dbReference>
<dbReference type="InterPro" id="IPR032810">
    <property type="entry name" value="CCA-adding_enz_C"/>
</dbReference>
<dbReference type="Gene3D" id="1.10.246.80">
    <property type="match status" value="1"/>
</dbReference>
<dbReference type="EMBL" id="JBBMEJ010000012">
    <property type="protein sequence ID" value="MEQ2371426.1"/>
    <property type="molecule type" value="Genomic_DNA"/>
</dbReference>
<dbReference type="NCBIfam" id="NF009814">
    <property type="entry name" value="PRK13299.1"/>
    <property type="match status" value="1"/>
</dbReference>
<feature type="domain" description="tRNA nucleotidyltransferase/poly(A) polymerase RNA and SrmB- binding" evidence="11">
    <location>
        <begin position="170"/>
        <end position="231"/>
    </location>
</feature>
<comment type="caution">
    <text evidence="13">The sequence shown here is derived from an EMBL/GenBank/DDBJ whole genome shotgun (WGS) entry which is preliminary data.</text>
</comment>
<feature type="domain" description="Poly A polymerase head" evidence="10">
    <location>
        <begin position="23"/>
        <end position="143"/>
    </location>
</feature>
<evidence type="ECO:0000313" key="13">
    <source>
        <dbReference type="EMBL" id="MEQ2371426.1"/>
    </source>
</evidence>
<evidence type="ECO:0000256" key="1">
    <source>
        <dbReference type="ARBA" id="ARBA00001946"/>
    </source>
</evidence>
<evidence type="ECO:0000259" key="10">
    <source>
        <dbReference type="Pfam" id="PF01743"/>
    </source>
</evidence>
<accession>A0ABV1BGS4</accession>
<dbReference type="InterPro" id="IPR032828">
    <property type="entry name" value="PolyA_RNA-bd"/>
</dbReference>
<organism evidence="13 14">
    <name type="scientific">Blautia aquisgranensis</name>
    <dbReference type="NCBI Taxonomy" id="3133153"/>
    <lineage>
        <taxon>Bacteria</taxon>
        <taxon>Bacillati</taxon>
        <taxon>Bacillota</taxon>
        <taxon>Clostridia</taxon>
        <taxon>Lachnospirales</taxon>
        <taxon>Lachnospiraceae</taxon>
        <taxon>Blautia</taxon>
    </lineage>
</organism>
<dbReference type="NCBIfam" id="TIGR00277">
    <property type="entry name" value="HDIG"/>
    <property type="match status" value="1"/>
</dbReference>
<evidence type="ECO:0000256" key="3">
    <source>
        <dbReference type="ARBA" id="ARBA00022694"/>
    </source>
</evidence>
<evidence type="ECO:0000256" key="9">
    <source>
        <dbReference type="RuleBase" id="RU003953"/>
    </source>
</evidence>
<name>A0ABV1BGS4_9FIRM</name>
<keyword evidence="5" id="KW-0479">Metal-binding</keyword>
<dbReference type="Pfam" id="PF13735">
    <property type="entry name" value="tRNA_NucTran2_2"/>
    <property type="match status" value="1"/>
</dbReference>
<gene>
    <name evidence="13" type="ORF">WMO28_10820</name>
</gene>
<evidence type="ECO:0000256" key="4">
    <source>
        <dbReference type="ARBA" id="ARBA00022695"/>
    </source>
</evidence>
<proteinExistence type="inferred from homology"/>
<comment type="similarity">
    <text evidence="9">Belongs to the tRNA nucleotidyltransferase/poly(A) polymerase family.</text>
</comment>
<dbReference type="InterPro" id="IPR003607">
    <property type="entry name" value="HD/PDEase_dom"/>
</dbReference>
<evidence type="ECO:0000256" key="2">
    <source>
        <dbReference type="ARBA" id="ARBA00022679"/>
    </source>
</evidence>
<keyword evidence="6" id="KW-0547">Nucleotide-binding</keyword>
<dbReference type="SUPFAM" id="SSF81891">
    <property type="entry name" value="Poly A polymerase C-terminal region-like"/>
    <property type="match status" value="1"/>
</dbReference>